<dbReference type="PIRSF" id="PIRSF017082">
    <property type="entry name" value="YflP"/>
    <property type="match status" value="1"/>
</dbReference>
<dbReference type="Gene3D" id="3.40.190.150">
    <property type="entry name" value="Bordetella uptake gene, domain 1"/>
    <property type="match status" value="1"/>
</dbReference>
<dbReference type="InterPro" id="IPR005064">
    <property type="entry name" value="BUG"/>
</dbReference>
<proteinExistence type="inferred from homology"/>
<gene>
    <name evidence="3" type="ORF">CNECB9_4060002</name>
</gene>
<comment type="similarity">
    <text evidence="1">Belongs to the UPF0065 (bug) family.</text>
</comment>
<dbReference type="Pfam" id="PF03401">
    <property type="entry name" value="TctC"/>
    <property type="match status" value="1"/>
</dbReference>
<feature type="chain" id="PRO_5012250279" evidence="2">
    <location>
        <begin position="21"/>
        <end position="322"/>
    </location>
</feature>
<dbReference type="Gene3D" id="3.40.190.10">
    <property type="entry name" value="Periplasmic binding protein-like II"/>
    <property type="match status" value="1"/>
</dbReference>
<evidence type="ECO:0000313" key="3">
    <source>
        <dbReference type="EMBL" id="SCU81403.1"/>
    </source>
</evidence>
<dbReference type="CDD" id="cd07012">
    <property type="entry name" value="PBP2_Bug_TTT"/>
    <property type="match status" value="1"/>
</dbReference>
<dbReference type="PROSITE" id="PS51257">
    <property type="entry name" value="PROKAR_LIPOPROTEIN"/>
    <property type="match status" value="1"/>
</dbReference>
<dbReference type="EMBL" id="FMSH01000342">
    <property type="protein sequence ID" value="SCU81403.1"/>
    <property type="molecule type" value="Genomic_DNA"/>
</dbReference>
<evidence type="ECO:0000256" key="2">
    <source>
        <dbReference type="SAM" id="SignalP"/>
    </source>
</evidence>
<dbReference type="AlphaFoldDB" id="A0A1K0IKS9"/>
<dbReference type="PANTHER" id="PTHR42928:SF5">
    <property type="entry name" value="BLR1237 PROTEIN"/>
    <property type="match status" value="1"/>
</dbReference>
<dbReference type="InterPro" id="IPR042100">
    <property type="entry name" value="Bug_dom1"/>
</dbReference>
<keyword evidence="2" id="KW-0732">Signal</keyword>
<protein>
    <submittedName>
        <fullName evidence="3">Extra-cytoplasmic solute receptor</fullName>
    </submittedName>
</protein>
<dbReference type="PANTHER" id="PTHR42928">
    <property type="entry name" value="TRICARBOXYLATE-BINDING PROTEIN"/>
    <property type="match status" value="1"/>
</dbReference>
<reference evidence="3" key="1">
    <citation type="submission" date="2016-09" db="EMBL/GenBank/DDBJ databases">
        <authorList>
            <person name="Capua I."/>
            <person name="De Benedictis P."/>
            <person name="Joannis T."/>
            <person name="Lombin L.H."/>
            <person name="Cattoli G."/>
        </authorList>
    </citation>
    <scope>NUCLEOTIDE SEQUENCE</scope>
    <source>
        <strain evidence="3">B9</strain>
    </source>
</reference>
<organism evidence="3">
    <name type="scientific">Cupriavidus necator</name>
    <name type="common">Alcaligenes eutrophus</name>
    <name type="synonym">Ralstonia eutropha</name>
    <dbReference type="NCBI Taxonomy" id="106590"/>
    <lineage>
        <taxon>Bacteria</taxon>
        <taxon>Pseudomonadati</taxon>
        <taxon>Pseudomonadota</taxon>
        <taxon>Betaproteobacteria</taxon>
        <taxon>Burkholderiales</taxon>
        <taxon>Burkholderiaceae</taxon>
        <taxon>Cupriavidus</taxon>
    </lineage>
</organism>
<accession>A0A1K0IKS9</accession>
<dbReference type="SUPFAM" id="SSF53850">
    <property type="entry name" value="Periplasmic binding protein-like II"/>
    <property type="match status" value="1"/>
</dbReference>
<feature type="signal peptide" evidence="2">
    <location>
        <begin position="1"/>
        <end position="20"/>
    </location>
</feature>
<dbReference type="RefSeq" id="WP_340527307.1">
    <property type="nucleotide sequence ID" value="NZ_FMSH01000342.1"/>
</dbReference>
<keyword evidence="3" id="KW-0675">Receptor</keyword>
<sequence>MRMKSLIAMAAMAWSAACGAQSYPSRPITLVVPGPPGGATDTVARALAEDMGKRLGQAIIVDNKPGGAGVIAVQAITRAAPDGYTILLSHSSPLINTPHLYRNVPYDVRRDLAFVTELCVAKIVLAVNRDVPAKNVQQFLDWAAKNKGKVSYGSYGVGTFPHLVGAHLNQVRGLDMAHVAYKGEAPMAQDMIAGNIAWAIGSMSTLGPHIKSGRLTALAVMGDKRIKELPDVPTMAEAGLKEQELRSPAWLGLFARSGTPAAVLSRLEAEARASIQSPTMRARLEALSMDPVGNSPAEFRREFDATEPVVAQMIKASGATAE</sequence>
<evidence type="ECO:0000256" key="1">
    <source>
        <dbReference type="ARBA" id="ARBA00006987"/>
    </source>
</evidence>
<name>A0A1K0IKS9_CUPNE</name>